<evidence type="ECO:0000313" key="3">
    <source>
        <dbReference type="EMBL" id="CAE1329014.1"/>
    </source>
</evidence>
<reference evidence="3" key="1">
    <citation type="submission" date="2021-01" db="EMBL/GenBank/DDBJ databases">
        <authorList>
            <person name="Li R."/>
            <person name="Bekaert M."/>
        </authorList>
    </citation>
    <scope>NUCLEOTIDE SEQUENCE</scope>
    <source>
        <strain evidence="3">Farmed</strain>
    </source>
</reference>
<dbReference type="AlphaFoldDB" id="A0A812EM88"/>
<dbReference type="GO" id="GO:0019213">
    <property type="term" value="F:deacetylase activity"/>
    <property type="evidence" value="ECO:0007669"/>
    <property type="project" value="InterPro"/>
</dbReference>
<comment type="caution">
    <text evidence="3">The sequence shown here is derived from an EMBL/GenBank/DDBJ whole genome shotgun (WGS) entry which is preliminary data.</text>
</comment>
<dbReference type="Pfam" id="PF01979">
    <property type="entry name" value="Amidohydro_1"/>
    <property type="match status" value="1"/>
</dbReference>
<evidence type="ECO:0000259" key="2">
    <source>
        <dbReference type="Pfam" id="PF01979"/>
    </source>
</evidence>
<feature type="domain" description="Amidohydrolase-related" evidence="2">
    <location>
        <begin position="117"/>
        <end position="197"/>
    </location>
</feature>
<gene>
    <name evidence="3" type="ORF">SPHA_78590</name>
</gene>
<evidence type="ECO:0000256" key="1">
    <source>
        <dbReference type="SAM" id="MobiDB-lite"/>
    </source>
</evidence>
<proteinExistence type="predicted"/>
<keyword evidence="4" id="KW-1185">Reference proteome</keyword>
<dbReference type="InterPro" id="IPR020043">
    <property type="entry name" value="Deacetylase_Atu3266-like"/>
</dbReference>
<dbReference type="PANTHER" id="PTHR42717">
    <property type="entry name" value="DIHYDROOROTASE-RELATED"/>
    <property type="match status" value="1"/>
</dbReference>
<dbReference type="Gene3D" id="2.30.40.10">
    <property type="entry name" value="Urease, subunit C, domain 1"/>
    <property type="match status" value="1"/>
</dbReference>
<feature type="region of interest" description="Disordered" evidence="1">
    <location>
        <begin position="1"/>
        <end position="21"/>
    </location>
</feature>
<protein>
    <submittedName>
        <fullName evidence="3">Deacetylase EF_0837</fullName>
    </submittedName>
</protein>
<dbReference type="Proteomes" id="UP000597762">
    <property type="component" value="Unassembled WGS sequence"/>
</dbReference>
<dbReference type="SUPFAM" id="SSF51556">
    <property type="entry name" value="Metallo-dependent hydrolases"/>
    <property type="match status" value="1"/>
</dbReference>
<feature type="compositionally biased region" description="Basic and acidic residues" evidence="1">
    <location>
        <begin position="1"/>
        <end position="20"/>
    </location>
</feature>
<evidence type="ECO:0000313" key="4">
    <source>
        <dbReference type="Proteomes" id="UP000597762"/>
    </source>
</evidence>
<dbReference type="EMBL" id="CAHIKZ030005544">
    <property type="protein sequence ID" value="CAE1329014.1"/>
    <property type="molecule type" value="Genomic_DNA"/>
</dbReference>
<dbReference type="InterPro" id="IPR011059">
    <property type="entry name" value="Metal-dep_hydrolase_composite"/>
</dbReference>
<dbReference type="GO" id="GO:0016810">
    <property type="term" value="F:hydrolase activity, acting on carbon-nitrogen (but not peptide) bonds"/>
    <property type="evidence" value="ECO:0007669"/>
    <property type="project" value="InterPro"/>
</dbReference>
<sequence>MSTEDRRGQNLKDEESREMTVNDSLSVMTKEEVGYGRGGERLTVNLKESNIFEQGDQLSCPGDLAAGDIYTHAFHGYLSTILDPESWTIPKTVWEAKNRGVLFDVGHGQGSFNWTVLEKCAAEGFWPDTISTDLHSGNLQGPAYDLPTVMTKLLHVGMPFVEIIKAVTITPARALGISDKVGVLAPGREADITIVKIEDCDAWLEDSAGQRRRIRKRIVPVAVFKGGKLFETRRPVPWPNVETGKNLATQWRSQVVRDSEEPKF</sequence>
<dbReference type="InterPro" id="IPR006680">
    <property type="entry name" value="Amidohydro-rel"/>
</dbReference>
<dbReference type="OrthoDB" id="194468at2759"/>
<name>A0A812EM88_ACAPH</name>
<accession>A0A812EM88</accession>
<dbReference type="Gene3D" id="3.20.20.140">
    <property type="entry name" value="Metal-dependent hydrolases"/>
    <property type="match status" value="1"/>
</dbReference>
<dbReference type="PANTHER" id="PTHR42717:SF1">
    <property type="entry name" value="IMIDAZOLONEPROPIONASE AND RELATED AMIDOHYDROLASES"/>
    <property type="match status" value="1"/>
</dbReference>
<dbReference type="InterPro" id="IPR032466">
    <property type="entry name" value="Metal_Hydrolase"/>
</dbReference>
<organism evidence="3 4">
    <name type="scientific">Acanthosepion pharaonis</name>
    <name type="common">Pharaoh cuttlefish</name>
    <name type="synonym">Sepia pharaonis</name>
    <dbReference type="NCBI Taxonomy" id="158019"/>
    <lineage>
        <taxon>Eukaryota</taxon>
        <taxon>Metazoa</taxon>
        <taxon>Spiralia</taxon>
        <taxon>Lophotrochozoa</taxon>
        <taxon>Mollusca</taxon>
        <taxon>Cephalopoda</taxon>
        <taxon>Coleoidea</taxon>
        <taxon>Decapodiformes</taxon>
        <taxon>Sepiida</taxon>
        <taxon>Sepiina</taxon>
        <taxon>Sepiidae</taxon>
        <taxon>Acanthosepion</taxon>
    </lineage>
</organism>